<gene>
    <name evidence="1" type="ORF">ACFSQ3_13110</name>
</gene>
<proteinExistence type="predicted"/>
<comment type="caution">
    <text evidence="1">The sequence shown here is derived from an EMBL/GenBank/DDBJ whole genome shotgun (WGS) entry which is preliminary data.</text>
</comment>
<dbReference type="EMBL" id="JBHUMA010000006">
    <property type="protein sequence ID" value="MFD2599890.1"/>
    <property type="molecule type" value="Genomic_DNA"/>
</dbReference>
<dbReference type="Proteomes" id="UP001597393">
    <property type="component" value="Unassembled WGS sequence"/>
</dbReference>
<keyword evidence="2" id="KW-1185">Reference proteome</keyword>
<accession>A0ABW5NLX9</accession>
<organism evidence="1 2">
    <name type="scientific">Sphingobacterium corticis</name>
    <dbReference type="NCBI Taxonomy" id="1812823"/>
    <lineage>
        <taxon>Bacteria</taxon>
        <taxon>Pseudomonadati</taxon>
        <taxon>Bacteroidota</taxon>
        <taxon>Sphingobacteriia</taxon>
        <taxon>Sphingobacteriales</taxon>
        <taxon>Sphingobacteriaceae</taxon>
        <taxon>Sphingobacterium</taxon>
    </lineage>
</organism>
<name>A0ABW5NLX9_9SPHI</name>
<dbReference type="RefSeq" id="WP_380870014.1">
    <property type="nucleotide sequence ID" value="NZ_JBHUMA010000006.1"/>
</dbReference>
<protein>
    <submittedName>
        <fullName evidence="1">Uncharacterized protein</fullName>
    </submittedName>
</protein>
<evidence type="ECO:0000313" key="1">
    <source>
        <dbReference type="EMBL" id="MFD2599890.1"/>
    </source>
</evidence>
<reference evidence="2" key="1">
    <citation type="journal article" date="2019" name="Int. J. Syst. Evol. Microbiol.">
        <title>The Global Catalogue of Microorganisms (GCM) 10K type strain sequencing project: providing services to taxonomists for standard genome sequencing and annotation.</title>
        <authorList>
            <consortium name="The Broad Institute Genomics Platform"/>
            <consortium name="The Broad Institute Genome Sequencing Center for Infectious Disease"/>
            <person name="Wu L."/>
            <person name="Ma J."/>
        </authorList>
    </citation>
    <scope>NUCLEOTIDE SEQUENCE [LARGE SCALE GENOMIC DNA]</scope>
    <source>
        <strain evidence="2">KCTC 42248</strain>
    </source>
</reference>
<evidence type="ECO:0000313" key="2">
    <source>
        <dbReference type="Proteomes" id="UP001597393"/>
    </source>
</evidence>
<sequence length="86" mass="10208">MQFIKLTHYVLRSLRDKGYNILRSTSSLSSENPSWYPDTVDLDDFTHWENNEFRLLNIPMEEKHLLVIEDALKNIDEVDLIGEVWV</sequence>